<comment type="caution">
    <text evidence="6">The sequence shown here is derived from an EMBL/GenBank/DDBJ whole genome shotgun (WGS) entry which is preliminary data.</text>
</comment>
<dbReference type="Pfam" id="PF07992">
    <property type="entry name" value="Pyr_redox_2"/>
    <property type="match status" value="1"/>
</dbReference>
<dbReference type="Gene3D" id="3.50.50.100">
    <property type="match status" value="1"/>
</dbReference>
<proteinExistence type="inferred from homology"/>
<evidence type="ECO:0000256" key="2">
    <source>
        <dbReference type="ARBA" id="ARBA00022630"/>
    </source>
</evidence>
<comment type="similarity">
    <text evidence="1">Belongs to the FAD-dependent oxidoreductase family.</text>
</comment>
<evidence type="ECO:0000313" key="7">
    <source>
        <dbReference type="Proteomes" id="UP000324585"/>
    </source>
</evidence>
<evidence type="ECO:0000313" key="6">
    <source>
        <dbReference type="EMBL" id="KAA8496019.1"/>
    </source>
</evidence>
<accession>A0A5J4YWS1</accession>
<dbReference type="InterPro" id="IPR023753">
    <property type="entry name" value="FAD/NAD-binding_dom"/>
</dbReference>
<dbReference type="PRINTS" id="PR00368">
    <property type="entry name" value="FADPNR"/>
</dbReference>
<dbReference type="PRINTS" id="PR00411">
    <property type="entry name" value="PNDRDTASEI"/>
</dbReference>
<dbReference type="PANTHER" id="PTHR43735">
    <property type="entry name" value="APOPTOSIS-INDUCING FACTOR 1"/>
    <property type="match status" value="1"/>
</dbReference>
<organism evidence="6 7">
    <name type="scientific">Porphyridium purpureum</name>
    <name type="common">Red alga</name>
    <name type="synonym">Porphyridium cruentum</name>
    <dbReference type="NCBI Taxonomy" id="35688"/>
    <lineage>
        <taxon>Eukaryota</taxon>
        <taxon>Rhodophyta</taxon>
        <taxon>Bangiophyceae</taxon>
        <taxon>Porphyridiales</taxon>
        <taxon>Porphyridiaceae</taxon>
        <taxon>Porphyridium</taxon>
    </lineage>
</organism>
<evidence type="ECO:0000259" key="5">
    <source>
        <dbReference type="Pfam" id="PF07992"/>
    </source>
</evidence>
<dbReference type="InterPro" id="IPR036188">
    <property type="entry name" value="FAD/NAD-bd_sf"/>
</dbReference>
<reference evidence="7" key="1">
    <citation type="journal article" date="2019" name="Nat. Commun.">
        <title>Expansion of phycobilisome linker gene families in mesophilic red algae.</title>
        <authorList>
            <person name="Lee J."/>
            <person name="Kim D."/>
            <person name="Bhattacharya D."/>
            <person name="Yoon H.S."/>
        </authorList>
    </citation>
    <scope>NUCLEOTIDE SEQUENCE [LARGE SCALE GENOMIC DNA]</scope>
    <source>
        <strain evidence="7">CCMP 1328</strain>
    </source>
</reference>
<evidence type="ECO:0000256" key="3">
    <source>
        <dbReference type="ARBA" id="ARBA00022827"/>
    </source>
</evidence>
<evidence type="ECO:0000256" key="4">
    <source>
        <dbReference type="ARBA" id="ARBA00023002"/>
    </source>
</evidence>
<dbReference type="Proteomes" id="UP000324585">
    <property type="component" value="Unassembled WGS sequence"/>
</dbReference>
<dbReference type="PANTHER" id="PTHR43735:SF3">
    <property type="entry name" value="FERROPTOSIS SUPPRESSOR PROTEIN 1"/>
    <property type="match status" value="1"/>
</dbReference>
<gene>
    <name evidence="6" type="ORF">FVE85_2174</name>
</gene>
<dbReference type="OrthoDB" id="4865at2759"/>
<keyword evidence="2" id="KW-0285">Flavoprotein</keyword>
<dbReference type="EMBL" id="VRMN01000003">
    <property type="protein sequence ID" value="KAA8496019.1"/>
    <property type="molecule type" value="Genomic_DNA"/>
</dbReference>
<keyword evidence="7" id="KW-1185">Reference proteome</keyword>
<name>A0A5J4YWS1_PORPP</name>
<keyword evidence="3" id="KW-0274">FAD</keyword>
<dbReference type="SUPFAM" id="SSF51905">
    <property type="entry name" value="FAD/NAD(P)-binding domain"/>
    <property type="match status" value="1"/>
</dbReference>
<dbReference type="GO" id="GO:0050660">
    <property type="term" value="F:flavin adenine dinucleotide binding"/>
    <property type="evidence" value="ECO:0007669"/>
    <property type="project" value="TreeGrafter"/>
</dbReference>
<dbReference type="GO" id="GO:0005737">
    <property type="term" value="C:cytoplasm"/>
    <property type="evidence" value="ECO:0007669"/>
    <property type="project" value="TreeGrafter"/>
</dbReference>
<dbReference type="GO" id="GO:0004174">
    <property type="term" value="F:electron-transferring-flavoprotein dehydrogenase activity"/>
    <property type="evidence" value="ECO:0007669"/>
    <property type="project" value="TreeGrafter"/>
</dbReference>
<keyword evidence="4" id="KW-0560">Oxidoreductase</keyword>
<sequence>MSILVVGGGFAGITACIELAELSRGLGPDSAALNVTLVDCKSYFEWQPSKLRCLIEPNHAWYTCIPIQHIVTQLAHSKIVFRVEIDRVVELDELQKVAVLGSGKRLVFDQCILATGSQFHEPITPGAAAFAGAANAHGIAERVAEYAGWRRRIESASHVVIVGAGFVGVELTAEIAHAFPEKRISLVASDDRVLPRMPRRASRLAQQWMLEKKVSILFSTRLEVDPLSRPALDGQPMRLKVSGSDQVIECDEAFWCLGGSPAIEYTTALRRNNAKILQTTNAMELILCTPEGTCTRLPHIFAVGDAAQLASKSHPGEYMAYMAESQAKVVAMNAFSHIHSSANAGSANVSKRRTVQFPRDMPGVRRFRASDELPLLQVVSLGPRCAIVRLDWLVFSGPLAALVKWAIEALSVHGYRHPWSMVRRIFYWLELATMLVVNLLARVDALVPFKP</sequence>
<feature type="domain" description="FAD/NAD(P)-binding" evidence="5">
    <location>
        <begin position="2"/>
        <end position="312"/>
    </location>
</feature>
<protein>
    <submittedName>
        <fullName evidence="6">Apoptosis-inducing factor-like B</fullName>
    </submittedName>
</protein>
<evidence type="ECO:0000256" key="1">
    <source>
        <dbReference type="ARBA" id="ARBA00006442"/>
    </source>
</evidence>
<dbReference type="AlphaFoldDB" id="A0A5J4YWS1"/>